<evidence type="ECO:0000313" key="2">
    <source>
        <dbReference type="Proteomes" id="UP000675653"/>
    </source>
</evidence>
<dbReference type="EMBL" id="JAGRZL010000054">
    <property type="protein sequence ID" value="MBR7630865.1"/>
    <property type="molecule type" value="Genomic_DNA"/>
</dbReference>
<comment type="caution">
    <text evidence="1">The sequence shown here is derived from an EMBL/GenBank/DDBJ whole genome shotgun (WGS) entry which is preliminary data.</text>
</comment>
<protein>
    <submittedName>
        <fullName evidence="1">Uncharacterized protein</fullName>
    </submittedName>
</protein>
<dbReference type="Proteomes" id="UP000675653">
    <property type="component" value="Unassembled WGS sequence"/>
</dbReference>
<sequence length="137" mass="15351">MTDWHYPGLTIGQRRYLPAQDERSQDCSRQFVGGFVQHAAQAACATSSEHKPHPDLNIESHLVFRYPLALLFFILPKYPELAQRIELGLQRVRQSGVLERFVGEGVGSSIRRLKLDNPDLPASCRAMMADVVSSSAQ</sequence>
<organism evidence="1 2">
    <name type="scientific">Aeromonas popoffii</name>
    <dbReference type="NCBI Taxonomy" id="70856"/>
    <lineage>
        <taxon>Bacteria</taxon>
        <taxon>Pseudomonadati</taxon>
        <taxon>Pseudomonadota</taxon>
        <taxon>Gammaproteobacteria</taxon>
        <taxon>Aeromonadales</taxon>
        <taxon>Aeromonadaceae</taxon>
        <taxon>Aeromonas</taxon>
    </lineage>
</organism>
<name>A0ABS5GUQ2_9GAMM</name>
<reference evidence="1 2" key="1">
    <citation type="submission" date="2021-04" db="EMBL/GenBank/DDBJ databases">
        <title>Draft Genome of Aeromonas popoffii ID682, isolated from a natural water source in Idaho.</title>
        <authorList>
            <person name="Testerman T."/>
            <person name="Graf J."/>
        </authorList>
    </citation>
    <scope>NUCLEOTIDE SEQUENCE [LARGE SCALE GENOMIC DNA]</scope>
    <source>
        <strain evidence="1 2">ID682</strain>
    </source>
</reference>
<accession>A0ABS5GUQ2</accession>
<evidence type="ECO:0000313" key="1">
    <source>
        <dbReference type="EMBL" id="MBR7630865.1"/>
    </source>
</evidence>
<keyword evidence="2" id="KW-1185">Reference proteome</keyword>
<gene>
    <name evidence="1" type="ORF">KAT72_18015</name>
</gene>
<proteinExistence type="predicted"/>